<evidence type="ECO:0000256" key="2">
    <source>
        <dbReference type="ARBA" id="ARBA00010617"/>
    </source>
</evidence>
<accession>A0A9P9WDM6</accession>
<evidence type="ECO:0000256" key="5">
    <source>
        <dbReference type="ARBA" id="ARBA00023033"/>
    </source>
</evidence>
<dbReference type="GO" id="GO:0004497">
    <property type="term" value="F:monooxygenase activity"/>
    <property type="evidence" value="ECO:0007669"/>
    <property type="project" value="UniProtKB-KW"/>
</dbReference>
<dbReference type="GO" id="GO:0005506">
    <property type="term" value="F:iron ion binding"/>
    <property type="evidence" value="ECO:0007669"/>
    <property type="project" value="InterPro"/>
</dbReference>
<evidence type="ECO:0000256" key="1">
    <source>
        <dbReference type="ARBA" id="ARBA00001971"/>
    </source>
</evidence>
<evidence type="ECO:0000256" key="3">
    <source>
        <dbReference type="ARBA" id="ARBA00022723"/>
    </source>
</evidence>
<dbReference type="InterPro" id="IPR001128">
    <property type="entry name" value="Cyt_P450"/>
</dbReference>
<keyword evidence="5" id="KW-0560">Oxidoreductase</keyword>
<dbReference type="Pfam" id="PF00067">
    <property type="entry name" value="p450"/>
    <property type="match status" value="1"/>
</dbReference>
<dbReference type="AlphaFoldDB" id="A0A9P9WDM6"/>
<name>A0A9P9WDM6_9PEZI</name>
<evidence type="ECO:0000313" key="7">
    <source>
        <dbReference type="EMBL" id="KAI1858564.1"/>
    </source>
</evidence>
<dbReference type="SUPFAM" id="SSF48264">
    <property type="entry name" value="Cytochrome P450"/>
    <property type="match status" value="1"/>
</dbReference>
<feature type="transmembrane region" description="Helical" evidence="6">
    <location>
        <begin position="6"/>
        <end position="25"/>
    </location>
</feature>
<comment type="similarity">
    <text evidence="2">Belongs to the cytochrome P450 family.</text>
</comment>
<dbReference type="EMBL" id="JAFIMR010000036">
    <property type="protein sequence ID" value="KAI1858564.1"/>
    <property type="molecule type" value="Genomic_DNA"/>
</dbReference>
<dbReference type="InterPro" id="IPR036396">
    <property type="entry name" value="Cyt_P450_sf"/>
</dbReference>
<comment type="cofactor">
    <cofactor evidence="1">
        <name>heme</name>
        <dbReference type="ChEBI" id="CHEBI:30413"/>
    </cofactor>
</comment>
<evidence type="ECO:0000256" key="6">
    <source>
        <dbReference type="SAM" id="Phobius"/>
    </source>
</evidence>
<sequence length="500" mass="56137">MGFNLAVVIGAVAATYVFLVTLLRLTQDAKEPPSISDAVPFVTPMVNMASKGGSFYHLMRDKYNLPIYTLRMPGSRLYIVNSPSLLTPIQNQFRKLSFTALEAIVAVNVFGVSKDTNAIIGGDVTNDTGYLMNFPKYIHSALSAGPGLDALNTRSIEVITQSLDTWVRSGSTTVKMFEWVRHELLLASTEGVYGPGNPFRDPAMEKAWYTFEPHIMMFVLNIYPPIFARKSFKAREYMVKVWERYFDEGLYKKGSELVKARVKINEDFGISLEDTARIEIGGSQAILANTLPATFWVIYHVFSDPVVLQDIRYELLQGVCEDKDGNYMIDLTHVKSSCPLLLSTFKEVMRIHSTSTATRIAMEDHRLDGKYLLKKGSTIMMPSKVQHTNRAVWGHTVDEFNHKRFMREPGVKRVNPVAFRGFGGALVVLRLDLHPVDGKWAQPSTAKSPMVNAMPIPDLDITVELRPRDSRNWKVSFSGYAKDMEISAEDIGGITHVPEH</sequence>
<dbReference type="Gene3D" id="1.10.630.10">
    <property type="entry name" value="Cytochrome P450"/>
    <property type="match status" value="1"/>
</dbReference>
<dbReference type="PANTHER" id="PTHR47582">
    <property type="entry name" value="P450, PUTATIVE (EUROFUNG)-RELATED"/>
    <property type="match status" value="1"/>
</dbReference>
<keyword evidence="6" id="KW-0812">Transmembrane</keyword>
<organism evidence="7 8">
    <name type="scientific">Neoarthrinium moseri</name>
    <dbReference type="NCBI Taxonomy" id="1658444"/>
    <lineage>
        <taxon>Eukaryota</taxon>
        <taxon>Fungi</taxon>
        <taxon>Dikarya</taxon>
        <taxon>Ascomycota</taxon>
        <taxon>Pezizomycotina</taxon>
        <taxon>Sordariomycetes</taxon>
        <taxon>Xylariomycetidae</taxon>
        <taxon>Amphisphaeriales</taxon>
        <taxon>Apiosporaceae</taxon>
        <taxon>Neoarthrinium</taxon>
    </lineage>
</organism>
<evidence type="ECO:0000313" key="8">
    <source>
        <dbReference type="Proteomes" id="UP000829685"/>
    </source>
</evidence>
<keyword evidence="8" id="KW-1185">Reference proteome</keyword>
<dbReference type="PANTHER" id="PTHR47582:SF1">
    <property type="entry name" value="P450, PUTATIVE (EUROFUNG)-RELATED"/>
    <property type="match status" value="1"/>
</dbReference>
<keyword evidence="4" id="KW-0408">Iron</keyword>
<keyword evidence="6" id="KW-0472">Membrane</keyword>
<dbReference type="Proteomes" id="UP000829685">
    <property type="component" value="Unassembled WGS sequence"/>
</dbReference>
<evidence type="ECO:0000256" key="4">
    <source>
        <dbReference type="ARBA" id="ARBA00023004"/>
    </source>
</evidence>
<dbReference type="InterPro" id="IPR002403">
    <property type="entry name" value="Cyt_P450_E_grp-IV"/>
</dbReference>
<dbReference type="GO" id="GO:0016705">
    <property type="term" value="F:oxidoreductase activity, acting on paired donors, with incorporation or reduction of molecular oxygen"/>
    <property type="evidence" value="ECO:0007669"/>
    <property type="project" value="InterPro"/>
</dbReference>
<dbReference type="CDD" id="cd11040">
    <property type="entry name" value="CYP7_CYP8-like"/>
    <property type="match status" value="1"/>
</dbReference>
<reference evidence="7" key="1">
    <citation type="submission" date="2021-03" db="EMBL/GenBank/DDBJ databases">
        <title>Revisited historic fungal species revealed as producer of novel bioactive compounds through whole genome sequencing and comparative genomics.</title>
        <authorList>
            <person name="Vignolle G.A."/>
            <person name="Hochenegger N."/>
            <person name="Mach R.L."/>
            <person name="Mach-Aigner A.R."/>
            <person name="Javad Rahimi M."/>
            <person name="Salim K.A."/>
            <person name="Chan C.M."/>
            <person name="Lim L.B.L."/>
            <person name="Cai F."/>
            <person name="Druzhinina I.S."/>
            <person name="U'Ren J.M."/>
            <person name="Derntl C."/>
        </authorList>
    </citation>
    <scope>NUCLEOTIDE SEQUENCE</scope>
    <source>
        <strain evidence="7">TUCIM 5799</strain>
    </source>
</reference>
<protein>
    <recommendedName>
        <fullName evidence="9">Cytochrome P450</fullName>
    </recommendedName>
</protein>
<dbReference type="GO" id="GO:0020037">
    <property type="term" value="F:heme binding"/>
    <property type="evidence" value="ECO:0007669"/>
    <property type="project" value="InterPro"/>
</dbReference>
<keyword evidence="5" id="KW-0503">Monooxygenase</keyword>
<gene>
    <name evidence="7" type="ORF">JX265_010657</name>
</gene>
<keyword evidence="6" id="KW-1133">Transmembrane helix</keyword>
<proteinExistence type="inferred from homology"/>
<dbReference type="InterPro" id="IPR053007">
    <property type="entry name" value="CYP450_monoxygenase_sec-met"/>
</dbReference>
<dbReference type="PRINTS" id="PR00465">
    <property type="entry name" value="EP450IV"/>
</dbReference>
<evidence type="ECO:0008006" key="9">
    <source>
        <dbReference type="Google" id="ProtNLM"/>
    </source>
</evidence>
<keyword evidence="3" id="KW-0479">Metal-binding</keyword>
<comment type="caution">
    <text evidence="7">The sequence shown here is derived from an EMBL/GenBank/DDBJ whole genome shotgun (WGS) entry which is preliminary data.</text>
</comment>